<evidence type="ECO:0000256" key="4">
    <source>
        <dbReference type="SAM" id="MobiDB-lite"/>
    </source>
</evidence>
<feature type="coiled-coil region" evidence="3">
    <location>
        <begin position="632"/>
        <end position="680"/>
    </location>
</feature>
<feature type="region of interest" description="Disordered" evidence="4">
    <location>
        <begin position="205"/>
        <end position="225"/>
    </location>
</feature>
<feature type="region of interest" description="Disordered" evidence="4">
    <location>
        <begin position="2016"/>
        <end position="2037"/>
    </location>
</feature>
<evidence type="ECO:0000313" key="6">
    <source>
        <dbReference type="EMBL" id="GLF92945.1"/>
    </source>
</evidence>
<proteinExistence type="predicted"/>
<dbReference type="Proteomes" id="UP001291653">
    <property type="component" value="Unassembled WGS sequence"/>
</dbReference>
<evidence type="ECO:0000256" key="2">
    <source>
        <dbReference type="ARBA" id="ARBA00023157"/>
    </source>
</evidence>
<accession>A0ABQ5NS20</accession>
<reference evidence="6 7" key="1">
    <citation type="submission" date="2022-10" db="EMBL/GenBank/DDBJ databases">
        <title>Draft genome sequence of Streptomyces sp. YSPA8.</title>
        <authorList>
            <person name="Moriuchi R."/>
            <person name="Dohra H."/>
            <person name="Yamamura H."/>
            <person name="Kodani S."/>
        </authorList>
    </citation>
    <scope>NUCLEOTIDE SEQUENCE [LARGE SCALE GENOMIC DNA]</scope>
    <source>
        <strain evidence="6 7">YSPA8</strain>
    </source>
</reference>
<comment type="caution">
    <text evidence="6">The sequence shown here is derived from an EMBL/GenBank/DDBJ whole genome shotgun (WGS) entry which is preliminary data.</text>
</comment>
<keyword evidence="3" id="KW-0175">Coiled coil</keyword>
<feature type="domain" description="LamG-like jellyroll fold" evidence="5">
    <location>
        <begin position="356"/>
        <end position="479"/>
    </location>
</feature>
<evidence type="ECO:0000313" key="7">
    <source>
        <dbReference type="Proteomes" id="UP001291653"/>
    </source>
</evidence>
<feature type="domain" description="LamG-like jellyroll fold" evidence="5">
    <location>
        <begin position="1233"/>
        <end position="1363"/>
    </location>
</feature>
<keyword evidence="2" id="KW-1015">Disulfide bond</keyword>
<dbReference type="InterPro" id="IPR013320">
    <property type="entry name" value="ConA-like_dom_sf"/>
</dbReference>
<feature type="compositionally biased region" description="Basic and acidic residues" evidence="4">
    <location>
        <begin position="205"/>
        <end position="215"/>
    </location>
</feature>
<dbReference type="SMART" id="SM00560">
    <property type="entry name" value="LamGL"/>
    <property type="match status" value="2"/>
</dbReference>
<dbReference type="RefSeq" id="WP_323445062.1">
    <property type="nucleotide sequence ID" value="NZ_BSBI01000001.1"/>
</dbReference>
<dbReference type="SUPFAM" id="SSF49899">
    <property type="entry name" value="Concanavalin A-like lectins/glucanases"/>
    <property type="match status" value="4"/>
</dbReference>
<keyword evidence="7" id="KW-1185">Reference proteome</keyword>
<name>A0ABQ5NS20_9ACTN</name>
<gene>
    <name evidence="6" type="ORF">SYYSPA8_01630</name>
</gene>
<protein>
    <submittedName>
        <fullName evidence="6">Laminin G domain-containing protein</fullName>
    </submittedName>
</protein>
<dbReference type="InterPro" id="IPR006558">
    <property type="entry name" value="LamG-like"/>
</dbReference>
<dbReference type="Gene3D" id="2.60.120.200">
    <property type="match status" value="4"/>
</dbReference>
<evidence type="ECO:0000259" key="5">
    <source>
        <dbReference type="SMART" id="SM00560"/>
    </source>
</evidence>
<dbReference type="EMBL" id="BSBI01000001">
    <property type="protein sequence ID" value="GLF92945.1"/>
    <property type="molecule type" value="Genomic_DNA"/>
</dbReference>
<keyword evidence="1" id="KW-0732">Signal</keyword>
<dbReference type="Pfam" id="PF13385">
    <property type="entry name" value="Laminin_G_3"/>
    <property type="match status" value="2"/>
</dbReference>
<sequence>MTTADQSLVKIYSDRTYTHTTMVRHQGTVIAFAMDSARRIVYTVLDLSSYDAAKGELDASYWSENPAELPFPAEVVRVGYALLPATGMPVVKKGGRTEAGPDDELDEEETDRFLSTTARLTAAAPFQVLSDGSHVVLLRQAIDAAHPDGVFTLTDGGASGDLSRTDFLTVSGTKVPLVADTLLCDRFLLAGGALKPVGEVRFKRSRHKSEPESTKDSLGAFDMDGRPFHEPTQELGFIRNLSQGRFTAVLTPTSVQGQQRWQFFAHNKVTGRIDSFNVEQDADGLFNTQGTQYWTSPDARYRASVYERDAGTCPFTGLALVPVVPDSKHAETALRLNGTNASVDLGTGSALKFQGRPYAVEAWICPQAAGGPVVSRWSGSGQGGFQLRVTATGQVILDHSGGSLTATQTVQAGAYAHVAASFDGKVATLYVNGVFSGNATLPYPQDGTASLRVGAAQSGGFFNGVIDEVRIWNRARAQAEITDERVHRLIGNEPGLAAYYRLDEGVGTTAYDQTDTAAHATITGTATWVTSQAPVGDHPGVRRDSFTLSGRDVVSGLAACLYYQQEKVTSGYAEAAKPAKRQARVLLACATRPSATATADAHIATVDFGVGVDGRLADIPDVLTLNELGRPVEETADRVSAQERLVTQLEQQARVIENELTALRTEKAQLESEVAAANAGAEASNDPTKWAVWMVQDMRYYLGIAAGDPLLRLTQTYLPTVRWQIMVVPGATPRFGNPVVALVCLDHQERVLEPKNGSTAQYEDLVLVQRSLTAPLPATAQWYIDGHMQIGVRFQNVHSGLWIADSRQSAYGANTLMWQKEGIAPDLQIRVKTARIAEITALVAQRTVDLAAKQAEIALARDELARLTGGLLGSADLVLSVPHGGVDATGLSSAGAVLKFARTATGPCLMDSAAGRVALYFQGANGQFFAAYLDTNAVRGVQQLTGGGQTALFTARDPGVDLATGTVITVANCTVNNAVAAGLCDLTVTRGTETETFTRLPRRARDLAAAVNGAPEDPIQLGVVASVSGDQVRLTQALAAAVPSEAYVRIGTATHQVVATAAAGANTLRVTPSPSAGTTAGTGVSQVRYDTGRATASRPGVSLAEGSRWITVSADAGDLPVPNGTATVRVTGYGARWRGDSPGRAFSFDGAAHRLALPDTQLDRVTTPAGDLTVETWAAPGRIPGTRARLLHLNRDRTKAALTLVPGDPVAGGMLLDGSNDAMLISGASPTQTDFTIECWLKRATGRTVVDTIVSCVTNGLTMGFTADGKFSFGFGTGTAAQTLTTPTATTDGEWHHWAVTFDRTSKVQIILRDGMEVARRTATGLPGTAPHLIVGRTDTGTTVFFSGRLAELRTWNTARSAADIHADRFRRLPAGEPGLAGAWIYEKSRLGTAYAEGQLLFTDLSGNNRHGGVWGDPATADSALTSYRVQAAFGEKARAGRESYPSGDWAHLAAVYEESYALRFDGSSWAQTSDADALDISGDLTLEVFAKIDAIGTRQGLLSKGRLGDGSGGSVPYQLTVLPSGKLEFAFEEPGPVVKRFTSSTALTAGFHRIAVVRRAGRTSQEVKGTRAFPVTDASGTTTTRNVDVVERVDVEEWRDITFVVNGNHHGTTRYTGPGPRGNDGALEIGHAQDGTSRYPLTGTIGEVRIWGKARETDRLGTPVQPRDEALLARWTFEENDGNTTADLIGGFDLKLRGARWTTDPDPRASAFTLYRNGRAVPADIPATHPLTEWGDDQLTLGALKKAGTHSDFYAGVLEEVRLWRTARTPEQLLDSLFTRLKGDKQDLLGYWPFDADSTTATAEAVRDQSLRGNHLDIGTDTTRPRIILSTAPVSTDTAAVRSALAGIRTPFHETISRSPAASEYADLQYTATGESTGVLKRCYTHLKDGTWHLTTGYKVGDLITEWVSQVQFDPQLIGYIEGAPPVPSENLTGGTDPAGCSSVTFQQAEEVTSTLSSSSERSVSTSFDIAAGLDTDAQVLLLTAPLGFGTAQPLASVTVKARVGGSLEFSNAWTDETSVSQGTSTERDTTATLTGTWEDPTRLLNDTIGRRYVPANTGYALVQSETADVYALRLAHTGALVAYRMQPNPDIPKDWNILSFPLNPQYTKQGTLDGTVGFGPTGKVTDPAYPGALQRGEYSYFKPREAYAIKRRILRERQQLESYYADVSTGTGDTDPTSERAKRLLESFAGSLPPAPDKPAPTRTQDAFANRNIANTYVWTADGGFFAETTGTVDVVTQTTGGSYSLSGAVSLSLEVGFEIAGIGAGVELDASVGGGITTTRNRTKESTRTHSLEVECNPTRDLQQYNNGQPVYNSAGKPVLTPGKVDAYRFMTFYLAQDSAHFDDFYHKVADPLWLAGSKDANAAALRQARQSDRKPPCWRILHRVTYISRVLPPVPPTGAPPLEQALTTVDIPSNYELIRRLDPYTSTATGSISELADATRVALTAHLPQLLPHTTDITQFLAAYYGITD</sequence>
<organism evidence="6 7">
    <name type="scientific">Streptomyces yaizuensis</name>
    <dbReference type="NCBI Taxonomy" id="2989713"/>
    <lineage>
        <taxon>Bacteria</taxon>
        <taxon>Bacillati</taxon>
        <taxon>Actinomycetota</taxon>
        <taxon>Actinomycetes</taxon>
        <taxon>Kitasatosporales</taxon>
        <taxon>Streptomycetaceae</taxon>
        <taxon>Streptomyces</taxon>
    </lineage>
</organism>
<evidence type="ECO:0000256" key="3">
    <source>
        <dbReference type="SAM" id="Coils"/>
    </source>
</evidence>
<evidence type="ECO:0000256" key="1">
    <source>
        <dbReference type="ARBA" id="ARBA00022729"/>
    </source>
</evidence>